<evidence type="ECO:0000313" key="4">
    <source>
        <dbReference type="Proteomes" id="UP000194948"/>
    </source>
</evidence>
<evidence type="ECO:0000259" key="2">
    <source>
        <dbReference type="Pfam" id="PF07859"/>
    </source>
</evidence>
<gene>
    <name evidence="3" type="ORF">A5821_001977</name>
</gene>
<reference evidence="3" key="2">
    <citation type="submission" date="2024-03" db="EMBL/GenBank/DDBJ databases">
        <title>The Genome Sequence of Enterococcus sp. DIV0205d.</title>
        <authorList>
            <consortium name="The Broad Institute Genomics Platform"/>
            <consortium name="The Broad Institute Microbial Omics Core"/>
            <consortium name="The Broad Institute Genomic Center for Infectious Diseases"/>
            <person name="Earl A."/>
            <person name="Manson A."/>
            <person name="Gilmore M."/>
            <person name="Schwartman J."/>
            <person name="Shea T."/>
            <person name="Abouelleil A."/>
            <person name="Cao P."/>
            <person name="Chapman S."/>
            <person name="Cusick C."/>
            <person name="Young S."/>
            <person name="Neafsey D."/>
            <person name="Nusbaum C."/>
            <person name="Birren B."/>
        </authorList>
    </citation>
    <scope>NUCLEOTIDE SEQUENCE</scope>
    <source>
        <strain evidence="3">7F3_DIV0205</strain>
    </source>
</reference>
<evidence type="ECO:0000256" key="1">
    <source>
        <dbReference type="ARBA" id="ARBA00022801"/>
    </source>
</evidence>
<proteinExistence type="predicted"/>
<keyword evidence="1" id="KW-0378">Hydrolase</keyword>
<dbReference type="InterPro" id="IPR050300">
    <property type="entry name" value="GDXG_lipolytic_enzyme"/>
</dbReference>
<dbReference type="InterPro" id="IPR029058">
    <property type="entry name" value="AB_hydrolase_fold"/>
</dbReference>
<dbReference type="AlphaFoldDB" id="A0AAQ3Y7U2"/>
<dbReference type="Proteomes" id="UP000194948">
    <property type="component" value="Chromosome"/>
</dbReference>
<dbReference type="RefSeq" id="WP_086314410.1">
    <property type="nucleotide sequence ID" value="NZ_CP147244.1"/>
</dbReference>
<evidence type="ECO:0000313" key="3">
    <source>
        <dbReference type="EMBL" id="WYK00851.1"/>
    </source>
</evidence>
<keyword evidence="4" id="KW-1185">Reference proteome</keyword>
<accession>A0AAQ3Y7U2</accession>
<dbReference type="SUPFAM" id="SSF53474">
    <property type="entry name" value="alpha/beta-Hydrolases"/>
    <property type="match status" value="1"/>
</dbReference>
<dbReference type="Pfam" id="PF07859">
    <property type="entry name" value="Abhydrolase_3"/>
    <property type="match status" value="1"/>
</dbReference>
<name>A0AAQ3Y7U2_9ENTE</name>
<organism evidence="3 4">
    <name type="scientific">Candidatus Enterococcus palustris</name>
    <dbReference type="NCBI Taxonomy" id="1834189"/>
    <lineage>
        <taxon>Bacteria</taxon>
        <taxon>Bacillati</taxon>
        <taxon>Bacillota</taxon>
        <taxon>Bacilli</taxon>
        <taxon>Lactobacillales</taxon>
        <taxon>Enterococcaceae</taxon>
        <taxon>Enterococcus</taxon>
    </lineage>
</organism>
<protein>
    <recommendedName>
        <fullName evidence="2">Alpha/beta hydrolase fold-3 domain-containing protein</fullName>
    </recommendedName>
</protein>
<sequence length="290" mass="33032">MLNFDISTMRKNIREIDEKRDAGLTEPDSLEKIRNLSYGPYGIENTFDIYYPKNTDQCLPTIVNIHGGGFFYGDKELYRFYTMYLATQGFTVVNFNYRLAPDHQYPAPLEDINALMNWLMLHGEKYYVDLDRLFLVGDSAGGQLVEQYAVLISNTAYAQKFPFEIASVQFKAVALNCGAYFIGQNSAINQDFPFYFGETVTPALEAQFPVESYITADFPPAFVATASHDFLKDAAQPFADLLIAKGIETTCKIYANQDHTELGHVFHLNQKSEIATQCNEDEITFFKRFF</sequence>
<dbReference type="GO" id="GO:0016787">
    <property type="term" value="F:hydrolase activity"/>
    <property type="evidence" value="ECO:0007669"/>
    <property type="project" value="UniProtKB-KW"/>
</dbReference>
<dbReference type="InterPro" id="IPR013094">
    <property type="entry name" value="AB_hydrolase_3"/>
</dbReference>
<dbReference type="EMBL" id="CP147244">
    <property type="protein sequence ID" value="WYK00851.1"/>
    <property type="molecule type" value="Genomic_DNA"/>
</dbReference>
<feature type="domain" description="Alpha/beta hydrolase fold-3" evidence="2">
    <location>
        <begin position="62"/>
        <end position="260"/>
    </location>
</feature>
<reference evidence="3" key="1">
    <citation type="submission" date="2017-05" db="EMBL/GenBank/DDBJ databases">
        <authorList>
            <consortium name="The Broad Institute Genomics Platform"/>
            <consortium name="The Broad Institute Genomic Center for Infectious Diseases"/>
            <person name="Earl A."/>
            <person name="Manson A."/>
            <person name="Schwartman J."/>
            <person name="Gilmore M."/>
            <person name="Abouelleil A."/>
            <person name="Cao P."/>
            <person name="Chapman S."/>
            <person name="Cusick C."/>
            <person name="Shea T."/>
            <person name="Young S."/>
            <person name="Neafsey D."/>
            <person name="Nusbaum C."/>
            <person name="Birren B."/>
        </authorList>
    </citation>
    <scope>NUCLEOTIDE SEQUENCE</scope>
    <source>
        <strain evidence="3">7F3_DIV0205</strain>
    </source>
</reference>
<dbReference type="PANTHER" id="PTHR48081">
    <property type="entry name" value="AB HYDROLASE SUPERFAMILY PROTEIN C4A8.06C"/>
    <property type="match status" value="1"/>
</dbReference>
<dbReference type="Gene3D" id="3.40.50.1820">
    <property type="entry name" value="alpha/beta hydrolase"/>
    <property type="match status" value="1"/>
</dbReference>